<gene>
    <name evidence="2" type="ORF">WMO23_04120</name>
</gene>
<dbReference type="EMBL" id="JBBMEU010000016">
    <property type="protein sequence ID" value="MEQ2421921.1"/>
    <property type="molecule type" value="Genomic_DNA"/>
</dbReference>
<comment type="caution">
    <text evidence="2">The sequence shown here is derived from an EMBL/GenBank/DDBJ whole genome shotgun (WGS) entry which is preliminary data.</text>
</comment>
<dbReference type="Pfam" id="PF14353">
    <property type="entry name" value="CpXC"/>
    <property type="match status" value="1"/>
</dbReference>
<protein>
    <submittedName>
        <fullName evidence="2">CpXC domain-containing protein</fullName>
    </submittedName>
</protein>
<dbReference type="InterPro" id="IPR025682">
    <property type="entry name" value="CpXC_dom"/>
</dbReference>
<feature type="domain" description="CpXC" evidence="1">
    <location>
        <begin position="14"/>
        <end position="135"/>
    </location>
</feature>
<dbReference type="Proteomes" id="UP001433088">
    <property type="component" value="Unassembled WGS sequence"/>
</dbReference>
<sequence length="267" mass="31260">MAKRNGTHDLDVTVQCPACHEYGVFHTWDVIDTADAKLSKRVHFDENLFFYTCPHCHAKIHMESKCLYIDRDKKLLVWHIPDPKERVTSKEVQDALGSPSFTTYTCRAALTWGEWREKIIELEGSYDDRLYEIIKYGAYQLLSQEDKERLPLEAYHIDYADDSHDPDKLALVFMQEDAKGMAYVYPITEHLKEVTKDIFLPIIEQIADANRKAQFDRFGYSWARQFTTYIIKAAEEDKNRETYGNLIGFWVKTIGDEIFRAEVKPEK</sequence>
<keyword evidence="3" id="KW-1185">Reference proteome</keyword>
<evidence type="ECO:0000259" key="1">
    <source>
        <dbReference type="Pfam" id="PF14353"/>
    </source>
</evidence>
<evidence type="ECO:0000313" key="2">
    <source>
        <dbReference type="EMBL" id="MEQ2421921.1"/>
    </source>
</evidence>
<proteinExistence type="predicted"/>
<organism evidence="2 3">
    <name type="scientific">Megasphaera intestinihominis</name>
    <dbReference type="NCBI Taxonomy" id="3133159"/>
    <lineage>
        <taxon>Bacteria</taxon>
        <taxon>Bacillati</taxon>
        <taxon>Bacillota</taxon>
        <taxon>Negativicutes</taxon>
        <taxon>Veillonellales</taxon>
        <taxon>Veillonellaceae</taxon>
        <taxon>Megasphaera</taxon>
    </lineage>
</organism>
<evidence type="ECO:0000313" key="3">
    <source>
        <dbReference type="Proteomes" id="UP001433088"/>
    </source>
</evidence>
<name>A0ABV1CWQ6_9FIRM</name>
<reference evidence="2 3" key="1">
    <citation type="submission" date="2024-03" db="EMBL/GenBank/DDBJ databases">
        <title>Human intestinal bacterial collection.</title>
        <authorList>
            <person name="Pauvert C."/>
            <person name="Hitch T.C.A."/>
            <person name="Clavel T."/>
        </authorList>
    </citation>
    <scope>NUCLEOTIDE SEQUENCE [LARGE SCALE GENOMIC DNA]</scope>
    <source>
        <strain evidence="2 3">CLA-AA-H81</strain>
    </source>
</reference>
<dbReference type="RefSeq" id="WP_302754567.1">
    <property type="nucleotide sequence ID" value="NZ_JBBMEU010000016.1"/>
</dbReference>
<accession>A0ABV1CWQ6</accession>